<gene>
    <name evidence="3" type="ORF">EZS28_026321</name>
</gene>
<evidence type="ECO:0000313" key="4">
    <source>
        <dbReference type="Proteomes" id="UP000324800"/>
    </source>
</evidence>
<dbReference type="GO" id="GO:0016887">
    <property type="term" value="F:ATP hydrolysis activity"/>
    <property type="evidence" value="ECO:0007669"/>
    <property type="project" value="TreeGrafter"/>
</dbReference>
<proteinExistence type="inferred from homology"/>
<evidence type="ECO:0000256" key="1">
    <source>
        <dbReference type="PROSITE-ProRule" id="PRU00283"/>
    </source>
</evidence>
<feature type="domain" description="Kinesin motor" evidence="2">
    <location>
        <begin position="8"/>
        <end position="330"/>
    </location>
</feature>
<dbReference type="GO" id="GO:0005871">
    <property type="term" value="C:kinesin complex"/>
    <property type="evidence" value="ECO:0007669"/>
    <property type="project" value="TreeGrafter"/>
</dbReference>
<accession>A0A5J4V6U1</accession>
<dbReference type="InterPro" id="IPR001752">
    <property type="entry name" value="Kinesin_motor_dom"/>
</dbReference>
<reference evidence="3 4" key="1">
    <citation type="submission" date="2019-03" db="EMBL/GenBank/DDBJ databases">
        <title>Single cell metagenomics reveals metabolic interactions within the superorganism composed of flagellate Streblomastix strix and complex community of Bacteroidetes bacteria on its surface.</title>
        <authorList>
            <person name="Treitli S.C."/>
            <person name="Kolisko M."/>
            <person name="Husnik F."/>
            <person name="Keeling P."/>
            <person name="Hampl V."/>
        </authorList>
    </citation>
    <scope>NUCLEOTIDE SEQUENCE [LARGE SCALE GENOMIC DNA]</scope>
    <source>
        <strain evidence="3">ST1C</strain>
    </source>
</reference>
<name>A0A5J4V6U1_9EUKA</name>
<sequence length="330" mass="37693">MAQQFANSIQIIARVSPDVAEQVPYVFNQGTDTFLLSAKPFEYQSLPRVPKNNALRETLTPEYIARGAWERFVSSFTFDGVSHEQSQSQFYKSVLKDTVDRVPEGQSATILIFGTKGSGRDFTFLGDDNQKKNLGIIPRIALDLLLHLQQNKDSQVKRELRMELNLFHHDNIINLLKATGKEINAYRGFVVRPSNSQFTSLYTDAAQPQEYKSCLPELWEKKDKYGIWKNQKESWPGTLFEGKTKGLRVREEDNRGIVIEGNTSINIKSIEDVVNALFRAKKMMNKRQEIGANLDHSHIVCTFEIIEIDDIGRTKVMSGENLNKSQIFRN</sequence>
<dbReference type="GO" id="GO:0005874">
    <property type="term" value="C:microtubule"/>
    <property type="evidence" value="ECO:0007669"/>
    <property type="project" value="TreeGrafter"/>
</dbReference>
<dbReference type="PANTHER" id="PTHR24115">
    <property type="entry name" value="KINESIN-RELATED"/>
    <property type="match status" value="1"/>
</dbReference>
<dbReference type="Proteomes" id="UP000324800">
    <property type="component" value="Unassembled WGS sequence"/>
</dbReference>
<feature type="non-terminal residue" evidence="3">
    <location>
        <position position="330"/>
    </location>
</feature>
<dbReference type="GO" id="GO:0005524">
    <property type="term" value="F:ATP binding"/>
    <property type="evidence" value="ECO:0007669"/>
    <property type="project" value="InterPro"/>
</dbReference>
<dbReference type="EMBL" id="SNRW01009338">
    <property type="protein sequence ID" value="KAA6378153.1"/>
    <property type="molecule type" value="Genomic_DNA"/>
</dbReference>
<organism evidence="3 4">
    <name type="scientific">Streblomastix strix</name>
    <dbReference type="NCBI Taxonomy" id="222440"/>
    <lineage>
        <taxon>Eukaryota</taxon>
        <taxon>Metamonada</taxon>
        <taxon>Preaxostyla</taxon>
        <taxon>Oxymonadida</taxon>
        <taxon>Streblomastigidae</taxon>
        <taxon>Streblomastix</taxon>
    </lineage>
</organism>
<dbReference type="Gene3D" id="3.40.850.10">
    <property type="entry name" value="Kinesin motor domain"/>
    <property type="match status" value="1"/>
</dbReference>
<comment type="similarity">
    <text evidence="1">Belongs to the TRAFAC class myosin-kinesin ATPase superfamily. Kinesin family.</text>
</comment>
<dbReference type="OrthoDB" id="10688379at2759"/>
<dbReference type="InterPro" id="IPR027417">
    <property type="entry name" value="P-loop_NTPase"/>
</dbReference>
<dbReference type="GO" id="GO:0008017">
    <property type="term" value="F:microtubule binding"/>
    <property type="evidence" value="ECO:0007669"/>
    <property type="project" value="InterPro"/>
</dbReference>
<evidence type="ECO:0000313" key="3">
    <source>
        <dbReference type="EMBL" id="KAA6378153.1"/>
    </source>
</evidence>
<dbReference type="SMART" id="SM00129">
    <property type="entry name" value="KISc"/>
    <property type="match status" value="1"/>
</dbReference>
<dbReference type="AlphaFoldDB" id="A0A5J4V6U1"/>
<dbReference type="GO" id="GO:0003777">
    <property type="term" value="F:microtubule motor activity"/>
    <property type="evidence" value="ECO:0007669"/>
    <property type="project" value="InterPro"/>
</dbReference>
<protein>
    <recommendedName>
        <fullName evidence="2">Kinesin motor domain-containing protein</fullName>
    </recommendedName>
</protein>
<dbReference type="GO" id="GO:0007018">
    <property type="term" value="P:microtubule-based movement"/>
    <property type="evidence" value="ECO:0007669"/>
    <property type="project" value="InterPro"/>
</dbReference>
<dbReference type="SUPFAM" id="SSF52540">
    <property type="entry name" value="P-loop containing nucleoside triphosphate hydrolases"/>
    <property type="match status" value="1"/>
</dbReference>
<dbReference type="Pfam" id="PF00225">
    <property type="entry name" value="Kinesin"/>
    <property type="match status" value="1"/>
</dbReference>
<comment type="caution">
    <text evidence="3">The sequence shown here is derived from an EMBL/GenBank/DDBJ whole genome shotgun (WGS) entry which is preliminary data.</text>
</comment>
<evidence type="ECO:0000259" key="2">
    <source>
        <dbReference type="PROSITE" id="PS50067"/>
    </source>
</evidence>
<comment type="caution">
    <text evidence="1">Lacks conserved residue(s) required for the propagation of feature annotation.</text>
</comment>
<dbReference type="PROSITE" id="PS50067">
    <property type="entry name" value="KINESIN_MOTOR_2"/>
    <property type="match status" value="1"/>
</dbReference>
<dbReference type="InterPro" id="IPR036961">
    <property type="entry name" value="Kinesin_motor_dom_sf"/>
</dbReference>
<dbReference type="InterPro" id="IPR027640">
    <property type="entry name" value="Kinesin-like_fam"/>
</dbReference>